<reference evidence="1 3" key="1">
    <citation type="journal article" date="2023" name="Microb. Genom.">
        <title>Mesoterricola silvestris gen. nov., sp. nov., Mesoterricola sediminis sp. nov., Geothrix oryzae sp. nov., Geothrix edaphica sp. nov., Geothrix rubra sp. nov., and Geothrix limicola sp. nov., six novel members of Acidobacteriota isolated from soils.</title>
        <authorList>
            <person name="Weisberg A.J."/>
            <person name="Pearce E."/>
            <person name="Kramer C.G."/>
            <person name="Chang J.H."/>
            <person name="Clarke C.R."/>
        </authorList>
    </citation>
    <scope>NUCLEOTIDE SEQUENCE</scope>
    <source>
        <strain evidence="2 3">NB05-1H</strain>
        <strain evidence="1">NRRL_B-16521</strain>
    </source>
</reference>
<name>A0AAP6EIP8_9ACTN</name>
<organism evidence="1 4">
    <name type="scientific">Streptomyces acidiscabies</name>
    <dbReference type="NCBI Taxonomy" id="42234"/>
    <lineage>
        <taxon>Bacteria</taxon>
        <taxon>Bacillati</taxon>
        <taxon>Actinomycetota</taxon>
        <taxon>Actinomycetes</taxon>
        <taxon>Kitasatosporales</taxon>
        <taxon>Streptomycetaceae</taxon>
        <taxon>Streptomyces</taxon>
    </lineage>
</organism>
<dbReference type="GeneID" id="69808007"/>
<evidence type="ECO:0000313" key="4">
    <source>
        <dbReference type="Proteomes" id="UP001282288"/>
    </source>
</evidence>
<protein>
    <submittedName>
        <fullName evidence="1">Uncharacterized protein</fullName>
    </submittedName>
</protein>
<dbReference type="EMBL" id="JARAWP010000017">
    <property type="protein sequence ID" value="MDX3021541.1"/>
    <property type="molecule type" value="Genomic_DNA"/>
</dbReference>
<gene>
    <name evidence="1" type="ORF">PV399_28890</name>
    <name evidence="2" type="ORF">PV666_27135</name>
</gene>
<dbReference type="EMBL" id="JARAWC010000024">
    <property type="protein sequence ID" value="MDX2963710.1"/>
    <property type="molecule type" value="Genomic_DNA"/>
</dbReference>
<comment type="caution">
    <text evidence="1">The sequence shown here is derived from an EMBL/GenBank/DDBJ whole genome shotgun (WGS) entry which is preliminary data.</text>
</comment>
<sequence>MPVTVTITEQPSGAVVATGGDQLAHELLKKAGFTRHADWYGVRFRLATTMFREEQKEAVGDAMRMLVAARYEVVASPSLSPAVEELSVGERVLGLADRVRAAGRGTELAQVLAELVDPEQWLRSLHMAAFVHRFGRQLSIDGTVNVREK</sequence>
<keyword evidence="3" id="KW-1185">Reference proteome</keyword>
<evidence type="ECO:0000313" key="3">
    <source>
        <dbReference type="Proteomes" id="UP001272987"/>
    </source>
</evidence>
<accession>A0AAP6EIP8</accession>
<evidence type="ECO:0000313" key="1">
    <source>
        <dbReference type="EMBL" id="MDX2963710.1"/>
    </source>
</evidence>
<dbReference type="Proteomes" id="UP001272987">
    <property type="component" value="Unassembled WGS sequence"/>
</dbReference>
<dbReference type="Proteomes" id="UP001282288">
    <property type="component" value="Unassembled WGS sequence"/>
</dbReference>
<proteinExistence type="predicted"/>
<evidence type="ECO:0000313" key="2">
    <source>
        <dbReference type="EMBL" id="MDX3021541.1"/>
    </source>
</evidence>
<dbReference type="RefSeq" id="WP_010355398.1">
    <property type="nucleotide sequence ID" value="NZ_BCMK01000087.1"/>
</dbReference>
<dbReference type="AlphaFoldDB" id="A0AAP6EIP8"/>